<proteinExistence type="predicted"/>
<comment type="caution">
    <text evidence="1">The sequence shown here is derived from an EMBL/GenBank/DDBJ whole genome shotgun (WGS) entry which is preliminary data.</text>
</comment>
<protein>
    <submittedName>
        <fullName evidence="1">Uncharacterized protein</fullName>
    </submittedName>
</protein>
<evidence type="ECO:0000313" key="2">
    <source>
        <dbReference type="Proteomes" id="UP000186736"/>
    </source>
</evidence>
<dbReference type="Proteomes" id="UP000186736">
    <property type="component" value="Unassembled WGS sequence"/>
</dbReference>
<evidence type="ECO:0000313" key="1">
    <source>
        <dbReference type="EMBL" id="OLS62278.1"/>
    </source>
</evidence>
<accession>A0A1Q9R4I7</accession>
<dbReference type="RefSeq" id="WP_075803583.1">
    <property type="nucleotide sequence ID" value="NZ_MKZO01000024.1"/>
</dbReference>
<gene>
    <name evidence="1" type="ORF">PSEMO_27420</name>
</gene>
<organism evidence="1 2">
    <name type="scientific">Pseudomonas putida</name>
    <name type="common">Arthrobacter siderocapsulatus</name>
    <dbReference type="NCBI Taxonomy" id="303"/>
    <lineage>
        <taxon>Bacteria</taxon>
        <taxon>Pseudomonadati</taxon>
        <taxon>Pseudomonadota</taxon>
        <taxon>Gammaproteobacteria</taxon>
        <taxon>Pseudomonadales</taxon>
        <taxon>Pseudomonadaceae</taxon>
        <taxon>Pseudomonas</taxon>
    </lineage>
</organism>
<dbReference type="OrthoDB" id="9908959at2"/>
<dbReference type="AlphaFoldDB" id="A0A1Q9R4I7"/>
<name>A0A1Q9R4I7_PSEPU</name>
<dbReference type="EMBL" id="MKZO01000024">
    <property type="protein sequence ID" value="OLS62278.1"/>
    <property type="molecule type" value="Genomic_DNA"/>
</dbReference>
<reference evidence="1 2" key="1">
    <citation type="submission" date="2016-10" db="EMBL/GenBank/DDBJ databases">
        <title>Genome Sequence of Pseudomonas putida GM4FR.</title>
        <authorList>
            <person name="Poehlein A."/>
            <person name="Wemheuer F."/>
            <person name="Hollensteiner J."/>
            <person name="Wemheuer B."/>
        </authorList>
    </citation>
    <scope>NUCLEOTIDE SEQUENCE [LARGE SCALE GENOMIC DNA]</scope>
    <source>
        <strain evidence="1 2">GM4FR</strain>
    </source>
</reference>
<sequence length="71" mass="8013">MRLPDEPQRTRHLLQGAQLGDSIAAHLDSLKRLQAQVSYMTRAAELLDLHLSSIENDLDQVRAQLAARPRL</sequence>